<reference evidence="2" key="1">
    <citation type="submission" date="2016-10" db="EMBL/GenBank/DDBJ databases">
        <authorList>
            <person name="Varghese N."/>
            <person name="Submissions S."/>
        </authorList>
    </citation>
    <scope>NUCLEOTIDE SEQUENCE [LARGE SCALE GENOMIC DNA]</scope>
    <source>
        <strain evidence="2">DSM 24767</strain>
    </source>
</reference>
<evidence type="ECO:0000313" key="1">
    <source>
        <dbReference type="EMBL" id="SDR42550.1"/>
    </source>
</evidence>
<dbReference type="Proteomes" id="UP000198848">
    <property type="component" value="Unassembled WGS sequence"/>
</dbReference>
<dbReference type="OrthoDB" id="269065at2157"/>
<dbReference type="PROSITE" id="PS51318">
    <property type="entry name" value="TAT"/>
    <property type="match status" value="1"/>
</dbReference>
<dbReference type="RefSeq" id="WP_090385606.1">
    <property type="nucleotide sequence ID" value="NZ_FNLC01000006.1"/>
</dbReference>
<proteinExistence type="predicted"/>
<dbReference type="AlphaFoldDB" id="A0A1H1IYB6"/>
<evidence type="ECO:0000313" key="2">
    <source>
        <dbReference type="Proteomes" id="UP000198848"/>
    </source>
</evidence>
<dbReference type="InterPro" id="IPR006311">
    <property type="entry name" value="TAT_signal"/>
</dbReference>
<dbReference type="EMBL" id="FNLC01000006">
    <property type="protein sequence ID" value="SDR42550.1"/>
    <property type="molecule type" value="Genomic_DNA"/>
</dbReference>
<keyword evidence="2" id="KW-1185">Reference proteome</keyword>
<sequence>MVPDPSSISRRQLLGGLAGGATLGSGALVATGVTRPTALPNVLTDWATNYYPTPPAPSSLWQPTVTEAHAREAVELLAETEDEALERWDDIEDDDGRFVTGSGGWLSSAEESLEDGEYEDALSRARYGMRFAGEDLGRVRAEHGEEDLEALAGRADALLERVDTVVDDIEGRPVADPERDLAWYVHVESELQRGRHLAQFRGLEEIHDDDSDPPNYDSRNIGEITSELLRAEIAVETGEQYRDRLWELFDSTEAPYDDHLRGLLEEFGTELEPMPTRDEVEDEYIGDPEEYGPYEFAHSRLAQWCFPTSFSPPWRRDIDEEFLVLEVLALARGLVDWRAHEYAVAQLEVEPDDEAFDPGHILAEKRRGKSTYDDVIGSDPAPFMVVLSEEGIGNLRIADVRRDSWDDRWRPWNERIQAYLNALLGRARLQEYPAPYKAITNKR</sequence>
<dbReference type="STRING" id="1095778.SAMN04489842_3905"/>
<gene>
    <name evidence="1" type="ORF">SAMN04489842_3905</name>
</gene>
<protein>
    <submittedName>
        <fullName evidence="1">Uncharacterized protein</fullName>
    </submittedName>
</protein>
<accession>A0A1H1IYB6</accession>
<name>A0A1H1IYB6_NATTX</name>
<organism evidence="1 2">
    <name type="scientific">Natronobacterium texcoconense</name>
    <dbReference type="NCBI Taxonomy" id="1095778"/>
    <lineage>
        <taxon>Archaea</taxon>
        <taxon>Methanobacteriati</taxon>
        <taxon>Methanobacteriota</taxon>
        <taxon>Stenosarchaea group</taxon>
        <taxon>Halobacteria</taxon>
        <taxon>Halobacteriales</taxon>
        <taxon>Natrialbaceae</taxon>
        <taxon>Natronobacterium</taxon>
    </lineage>
</organism>